<sequence length="159" mass="17996">MAGKNHSKPHAILFAYPFQGHITPMVNLAVNLASRGFTITYVQLEFIHHTIVKAHERAGDIDVFVEARKLGLDIRYTTMSDGFSLEFDRNLNMSEYWEGMIRDFPALVDELVESITRSDESAGDFILVADTLYSWPAAIAKKHDLVHVSLWTEPAAVFR</sequence>
<reference evidence="3" key="2">
    <citation type="journal article" date="2024" name="Plant">
        <title>Genomic evolution and insights into agronomic trait innovations of Sesamum species.</title>
        <authorList>
            <person name="Miao H."/>
            <person name="Wang L."/>
            <person name="Qu L."/>
            <person name="Liu H."/>
            <person name="Sun Y."/>
            <person name="Le M."/>
            <person name="Wang Q."/>
            <person name="Wei S."/>
            <person name="Zheng Y."/>
            <person name="Lin W."/>
            <person name="Duan Y."/>
            <person name="Cao H."/>
            <person name="Xiong S."/>
            <person name="Wang X."/>
            <person name="Wei L."/>
            <person name="Li C."/>
            <person name="Ma Q."/>
            <person name="Ju M."/>
            <person name="Zhao R."/>
            <person name="Li G."/>
            <person name="Mu C."/>
            <person name="Tian Q."/>
            <person name="Mei H."/>
            <person name="Zhang T."/>
            <person name="Gao T."/>
            <person name="Zhang H."/>
        </authorList>
    </citation>
    <scope>NUCLEOTIDE SEQUENCE</scope>
    <source>
        <strain evidence="3">G02</strain>
    </source>
</reference>
<evidence type="ECO:0000256" key="1">
    <source>
        <dbReference type="ARBA" id="ARBA00009995"/>
    </source>
</evidence>
<dbReference type="SUPFAM" id="SSF53756">
    <property type="entry name" value="UDP-Glycosyltransferase/glycogen phosphorylase"/>
    <property type="match status" value="1"/>
</dbReference>
<protein>
    <submittedName>
        <fullName evidence="3">UDP-glycosyltransferase 86A1</fullName>
    </submittedName>
</protein>
<keyword evidence="2" id="KW-0328">Glycosyltransferase</keyword>
<dbReference type="Gene3D" id="3.40.50.2000">
    <property type="entry name" value="Glycogen Phosphorylase B"/>
    <property type="match status" value="1"/>
</dbReference>
<organism evidence="3">
    <name type="scientific">Sesamum radiatum</name>
    <name type="common">Black benniseed</name>
    <dbReference type="NCBI Taxonomy" id="300843"/>
    <lineage>
        <taxon>Eukaryota</taxon>
        <taxon>Viridiplantae</taxon>
        <taxon>Streptophyta</taxon>
        <taxon>Embryophyta</taxon>
        <taxon>Tracheophyta</taxon>
        <taxon>Spermatophyta</taxon>
        <taxon>Magnoliopsida</taxon>
        <taxon>eudicotyledons</taxon>
        <taxon>Gunneridae</taxon>
        <taxon>Pentapetalae</taxon>
        <taxon>asterids</taxon>
        <taxon>lamiids</taxon>
        <taxon>Lamiales</taxon>
        <taxon>Pedaliaceae</taxon>
        <taxon>Sesamum</taxon>
    </lineage>
</organism>
<dbReference type="PANTHER" id="PTHR11926:SF1494">
    <property type="entry name" value="FLAVONOL 3-O-GLUCOSYLTRANSFERASE UGT76E12-RELATED"/>
    <property type="match status" value="1"/>
</dbReference>
<name>A0AAW2QG23_SESRA</name>
<gene>
    <name evidence="3" type="ORF">Sradi_3547200</name>
</gene>
<dbReference type="AlphaFoldDB" id="A0AAW2QG23"/>
<comment type="similarity">
    <text evidence="1">Belongs to the UDP-glycosyltransferase family.</text>
</comment>
<evidence type="ECO:0000313" key="3">
    <source>
        <dbReference type="EMBL" id="KAL0366571.1"/>
    </source>
</evidence>
<dbReference type="EMBL" id="JACGWJ010000015">
    <property type="protein sequence ID" value="KAL0366571.1"/>
    <property type="molecule type" value="Genomic_DNA"/>
</dbReference>
<dbReference type="GO" id="GO:0080043">
    <property type="term" value="F:quercetin 3-O-glucosyltransferase activity"/>
    <property type="evidence" value="ECO:0007669"/>
    <property type="project" value="TreeGrafter"/>
</dbReference>
<keyword evidence="2" id="KW-0808">Transferase</keyword>
<accession>A0AAW2QG23</accession>
<reference evidence="3" key="1">
    <citation type="submission" date="2020-06" db="EMBL/GenBank/DDBJ databases">
        <authorList>
            <person name="Li T."/>
            <person name="Hu X."/>
            <person name="Zhang T."/>
            <person name="Song X."/>
            <person name="Zhang H."/>
            <person name="Dai N."/>
            <person name="Sheng W."/>
            <person name="Hou X."/>
            <person name="Wei L."/>
        </authorList>
    </citation>
    <scope>NUCLEOTIDE SEQUENCE</scope>
    <source>
        <strain evidence="3">G02</strain>
        <tissue evidence="3">Leaf</tissue>
    </source>
</reference>
<dbReference type="GO" id="GO:0080044">
    <property type="term" value="F:quercetin 7-O-glucosyltransferase activity"/>
    <property type="evidence" value="ECO:0007669"/>
    <property type="project" value="TreeGrafter"/>
</dbReference>
<evidence type="ECO:0000256" key="2">
    <source>
        <dbReference type="ARBA" id="ARBA00022676"/>
    </source>
</evidence>
<proteinExistence type="inferred from homology"/>
<comment type="caution">
    <text evidence="3">The sequence shown here is derived from an EMBL/GenBank/DDBJ whole genome shotgun (WGS) entry which is preliminary data.</text>
</comment>
<dbReference type="PANTHER" id="PTHR11926">
    <property type="entry name" value="GLUCOSYL/GLUCURONOSYL TRANSFERASES"/>
    <property type="match status" value="1"/>
</dbReference>